<dbReference type="SUPFAM" id="SSF57667">
    <property type="entry name" value="beta-beta-alpha zinc fingers"/>
    <property type="match status" value="1"/>
</dbReference>
<proteinExistence type="predicted"/>
<dbReference type="RefSeq" id="XP_043034179.1">
    <property type="nucleotide sequence ID" value="XM_043181458.1"/>
</dbReference>
<keyword evidence="1" id="KW-0479">Metal-binding</keyword>
<dbReference type="PROSITE" id="PS00028">
    <property type="entry name" value="ZINC_FINGER_C2H2_1"/>
    <property type="match status" value="1"/>
</dbReference>
<comment type="caution">
    <text evidence="3">The sequence shown here is derived from an EMBL/GenBank/DDBJ whole genome shotgun (WGS) entry which is preliminary data.</text>
</comment>
<dbReference type="EMBL" id="MU250568">
    <property type="protein sequence ID" value="KAG7440679.1"/>
    <property type="molecule type" value="Genomic_DNA"/>
</dbReference>
<dbReference type="EMBL" id="MU250568">
    <property type="protein sequence ID" value="KAG7440692.1"/>
    <property type="molecule type" value="Genomic_DNA"/>
</dbReference>
<evidence type="ECO:0000256" key="1">
    <source>
        <dbReference type="PROSITE-ProRule" id="PRU00042"/>
    </source>
</evidence>
<dbReference type="SMART" id="SM00355">
    <property type="entry name" value="ZnF_C2H2"/>
    <property type="match status" value="3"/>
</dbReference>
<evidence type="ECO:0000313" key="4">
    <source>
        <dbReference type="EMBL" id="KAG7440692.1"/>
    </source>
</evidence>
<dbReference type="GO" id="GO:0008270">
    <property type="term" value="F:zinc ion binding"/>
    <property type="evidence" value="ECO:0007669"/>
    <property type="project" value="UniProtKB-KW"/>
</dbReference>
<dbReference type="GeneID" id="66103754"/>
<dbReference type="AlphaFoldDB" id="A0A9P7VH96"/>
<evidence type="ECO:0000313" key="3">
    <source>
        <dbReference type="EMBL" id="KAG7440679.1"/>
    </source>
</evidence>
<dbReference type="Gene3D" id="3.30.160.60">
    <property type="entry name" value="Classic Zinc Finger"/>
    <property type="match status" value="1"/>
</dbReference>
<protein>
    <recommendedName>
        <fullName evidence="2">C2H2-type domain-containing protein</fullName>
    </recommendedName>
</protein>
<sequence>MHPTGASYITLRALPKALSVKVFVLNDQCEKFRHAKASNKDKLHCPWGNLPLSESFDLDFHLPPKCLKSRRTISLPTSVPLVLRSFLSMSSTGLEDIFMANRETIQQVSADGVIPDRNDTLCAYAPPSTNRWFCSYSGDTPWCLWHDGPALGRFIDLYSQVRPTTGEDVHRIEFVNGEIAHEHSPGWTFCAPAPTREFWAAYPKHYAEPGSGLPPLVPLSYPQDGELAAPAILNEQDKPLDLDLGHCPGPLPPRSPLPVVKVEAQEREIRPLPRGGRERAEASPVAASLSPSSSLTLFSPSPPPELRCLYLHCDNRFPSLDMLYAHLRSSKHPKGEEEEEEEKGKKKHKYRCAFPGCVHMLVNRGDFPRHAESAGHCPERRYVCGGCRKGFTRVDALKRHQVNDGAKKECRKAWREEERMKMEEGAMTVGGARKRRRTK</sequence>
<keyword evidence="5" id="KW-1185">Reference proteome</keyword>
<accession>A0A9P7VH96</accession>
<keyword evidence="1" id="KW-0863">Zinc-finger</keyword>
<evidence type="ECO:0000313" key="5">
    <source>
        <dbReference type="Proteomes" id="UP000812287"/>
    </source>
</evidence>
<dbReference type="InterPro" id="IPR013087">
    <property type="entry name" value="Znf_C2H2_type"/>
</dbReference>
<dbReference type="PROSITE" id="PS50157">
    <property type="entry name" value="ZINC_FINGER_C2H2_2"/>
    <property type="match status" value="1"/>
</dbReference>
<name>A0A9P7VH96_9AGAR</name>
<dbReference type="OrthoDB" id="8922241at2759"/>
<dbReference type="Proteomes" id="UP000812287">
    <property type="component" value="Unassembled WGS sequence"/>
</dbReference>
<dbReference type="InterPro" id="IPR036236">
    <property type="entry name" value="Znf_C2H2_sf"/>
</dbReference>
<reference evidence="3" key="1">
    <citation type="submission" date="2020-11" db="EMBL/GenBank/DDBJ databases">
        <title>Adaptations for nitrogen fixation in a non-lichenized fungal sporocarp promotes dispersal by wood-feeding termites.</title>
        <authorList>
            <consortium name="DOE Joint Genome Institute"/>
            <person name="Koch R.A."/>
            <person name="Yoon G."/>
            <person name="Arayal U."/>
            <person name="Lail K."/>
            <person name="Amirebrahimi M."/>
            <person name="Labutti K."/>
            <person name="Lipzen A."/>
            <person name="Riley R."/>
            <person name="Barry K."/>
            <person name="Henrissat B."/>
            <person name="Grigoriev I.V."/>
            <person name="Herr J.R."/>
            <person name="Aime M.C."/>
        </authorList>
    </citation>
    <scope>NUCLEOTIDE SEQUENCE</scope>
    <source>
        <strain evidence="3">MCA 3950</strain>
    </source>
</reference>
<evidence type="ECO:0000259" key="2">
    <source>
        <dbReference type="PROSITE" id="PS50157"/>
    </source>
</evidence>
<gene>
    <name evidence="3" type="ORF">BT62DRAFT_575574</name>
    <name evidence="4" type="ORF">BT62DRAFT_575669</name>
</gene>
<feature type="domain" description="C2H2-type" evidence="2">
    <location>
        <begin position="382"/>
        <end position="409"/>
    </location>
</feature>
<keyword evidence="1" id="KW-0862">Zinc</keyword>
<organism evidence="3 5">
    <name type="scientific">Guyanagaster necrorhizus</name>
    <dbReference type="NCBI Taxonomy" id="856835"/>
    <lineage>
        <taxon>Eukaryota</taxon>
        <taxon>Fungi</taxon>
        <taxon>Dikarya</taxon>
        <taxon>Basidiomycota</taxon>
        <taxon>Agaricomycotina</taxon>
        <taxon>Agaricomycetes</taxon>
        <taxon>Agaricomycetidae</taxon>
        <taxon>Agaricales</taxon>
        <taxon>Marasmiineae</taxon>
        <taxon>Physalacriaceae</taxon>
        <taxon>Guyanagaster</taxon>
    </lineage>
</organism>